<evidence type="ECO:0000256" key="3">
    <source>
        <dbReference type="ARBA" id="ARBA00022692"/>
    </source>
</evidence>
<keyword evidence="5 6" id="KW-0472">Membrane</keyword>
<dbReference type="EMBL" id="CP009355">
    <property type="protein sequence ID" value="AIW17047.1"/>
    <property type="molecule type" value="Genomic_DNA"/>
</dbReference>
<feature type="transmembrane region" description="Helical" evidence="6">
    <location>
        <begin position="67"/>
        <end position="86"/>
    </location>
</feature>
<dbReference type="RefSeq" id="WP_004749378.1">
    <property type="nucleotide sequence ID" value="NZ_CP009355.1"/>
</dbReference>
<evidence type="ECO:0000259" key="7">
    <source>
        <dbReference type="Pfam" id="PF00892"/>
    </source>
</evidence>
<feature type="transmembrane region" description="Helical" evidence="6">
    <location>
        <begin position="176"/>
        <end position="198"/>
    </location>
</feature>
<sequence length="304" mass="32512">MKDLHQIKTIVLTAFAPIVWGSTYIVTTELLPAESPLLAATIRALPAGLLLVLFGKTLPSSAWLARLGGLGFLNIGLFFYCLFFAATYLPGGMAAMVMSIQPVVVILLSWWLLSVKVSAIQLIASVVGIFGIALLVLNSTAKLDLVGLIVANVGTLSMASGVVLTKKWGRPTGMSVLNFTGWQLLFGGLMLLPVAIWFEGVPHQLTLMNALGYLYLSVFGAVVGYFLWFRGIDQLPTTTVSFLGFLSSVSACILGYIVLDQHLSVFQLLGALLVLVSIVLVSHHSSGKSTLSNQTPTVRSLEGN</sequence>
<feature type="transmembrane region" description="Helical" evidence="6">
    <location>
        <begin position="145"/>
        <end position="164"/>
    </location>
</feature>
<dbReference type="GO" id="GO:0016020">
    <property type="term" value="C:membrane"/>
    <property type="evidence" value="ECO:0007669"/>
    <property type="project" value="UniProtKB-SubCell"/>
</dbReference>
<dbReference type="AlphaFoldDB" id="A0A0A0SQ06"/>
<feature type="domain" description="EamA" evidence="7">
    <location>
        <begin position="9"/>
        <end position="136"/>
    </location>
</feature>
<gene>
    <name evidence="8" type="ORF">IX91_23495</name>
</gene>
<accession>A0A0A0SQ06</accession>
<comment type="similarity">
    <text evidence="2">Belongs to the EamA transporter family.</text>
</comment>
<evidence type="ECO:0000256" key="6">
    <source>
        <dbReference type="SAM" id="Phobius"/>
    </source>
</evidence>
<name>A0A0A0SQ06_9VIBR</name>
<dbReference type="SUPFAM" id="SSF103481">
    <property type="entry name" value="Multidrug resistance efflux transporter EmrE"/>
    <property type="match status" value="2"/>
</dbReference>
<dbReference type="PANTHER" id="PTHR32322">
    <property type="entry name" value="INNER MEMBRANE TRANSPORTER"/>
    <property type="match status" value="1"/>
</dbReference>
<organism evidence="8 9">
    <name type="scientific">Vibrio tubiashii ATCC 19109</name>
    <dbReference type="NCBI Taxonomy" id="1051646"/>
    <lineage>
        <taxon>Bacteria</taxon>
        <taxon>Pseudomonadati</taxon>
        <taxon>Pseudomonadota</taxon>
        <taxon>Gammaproteobacteria</taxon>
        <taxon>Vibrionales</taxon>
        <taxon>Vibrionaceae</taxon>
        <taxon>Vibrio</taxon>
        <taxon>Vibrio oreintalis group</taxon>
    </lineage>
</organism>
<protein>
    <submittedName>
        <fullName evidence="8">ABC transporter permease</fullName>
    </submittedName>
</protein>
<feature type="transmembrane region" description="Helical" evidence="6">
    <location>
        <begin position="37"/>
        <end position="55"/>
    </location>
</feature>
<dbReference type="Proteomes" id="UP000030071">
    <property type="component" value="Chromosome 2"/>
</dbReference>
<evidence type="ECO:0000256" key="5">
    <source>
        <dbReference type="ARBA" id="ARBA00023136"/>
    </source>
</evidence>
<feature type="transmembrane region" description="Helical" evidence="6">
    <location>
        <begin position="120"/>
        <end position="139"/>
    </location>
</feature>
<keyword evidence="4 6" id="KW-1133">Transmembrane helix</keyword>
<dbReference type="Gene3D" id="1.10.3730.20">
    <property type="match status" value="1"/>
</dbReference>
<dbReference type="KEGG" id="vtu:IX91_23495"/>
<feature type="transmembrane region" description="Helical" evidence="6">
    <location>
        <begin position="210"/>
        <end position="228"/>
    </location>
</feature>
<dbReference type="GeneID" id="23447691"/>
<evidence type="ECO:0000256" key="2">
    <source>
        <dbReference type="ARBA" id="ARBA00007362"/>
    </source>
</evidence>
<feature type="transmembrane region" description="Helical" evidence="6">
    <location>
        <begin position="92"/>
        <end position="113"/>
    </location>
</feature>
<dbReference type="STRING" id="1051646.IX91_23495"/>
<dbReference type="Pfam" id="PF00892">
    <property type="entry name" value="EamA"/>
    <property type="match status" value="2"/>
</dbReference>
<evidence type="ECO:0000313" key="8">
    <source>
        <dbReference type="EMBL" id="AIW17047.1"/>
    </source>
</evidence>
<dbReference type="PATRIC" id="fig|1051646.9.peg.4628"/>
<dbReference type="InterPro" id="IPR050638">
    <property type="entry name" value="AA-Vitamin_Transporters"/>
</dbReference>
<feature type="transmembrane region" description="Helical" evidence="6">
    <location>
        <begin position="265"/>
        <end position="282"/>
    </location>
</feature>
<evidence type="ECO:0000313" key="9">
    <source>
        <dbReference type="Proteomes" id="UP000030071"/>
    </source>
</evidence>
<comment type="subcellular location">
    <subcellularLocation>
        <location evidence="1">Membrane</location>
        <topology evidence="1">Multi-pass membrane protein</topology>
    </subcellularLocation>
</comment>
<feature type="transmembrane region" description="Helical" evidence="6">
    <location>
        <begin position="240"/>
        <end position="259"/>
    </location>
</feature>
<proteinExistence type="inferred from homology"/>
<evidence type="ECO:0000256" key="4">
    <source>
        <dbReference type="ARBA" id="ARBA00022989"/>
    </source>
</evidence>
<dbReference type="InterPro" id="IPR000620">
    <property type="entry name" value="EamA_dom"/>
</dbReference>
<dbReference type="InterPro" id="IPR037185">
    <property type="entry name" value="EmrE-like"/>
</dbReference>
<dbReference type="PANTHER" id="PTHR32322:SF2">
    <property type="entry name" value="EAMA DOMAIN-CONTAINING PROTEIN"/>
    <property type="match status" value="1"/>
</dbReference>
<evidence type="ECO:0000256" key="1">
    <source>
        <dbReference type="ARBA" id="ARBA00004141"/>
    </source>
</evidence>
<dbReference type="HOGENOM" id="CLU_033863_2_2_6"/>
<feature type="domain" description="EamA" evidence="7">
    <location>
        <begin position="146"/>
        <end position="282"/>
    </location>
</feature>
<reference evidence="8 9" key="1">
    <citation type="submission" date="2014-08" db="EMBL/GenBank/DDBJ databases">
        <title>First Complete Genome Sequence of the Shellfish Pathogen Vibrio tubiashii.</title>
        <authorList>
            <person name="Richards G.P."/>
            <person name="Needleman D.S."/>
            <person name="Watson M.A."/>
            <person name="Bono J.L."/>
        </authorList>
    </citation>
    <scope>NUCLEOTIDE SEQUENCE [LARGE SCALE GENOMIC DNA]</scope>
    <source>
        <strain evidence="8 9">ATCC 19109</strain>
    </source>
</reference>
<keyword evidence="3 6" id="KW-0812">Transmembrane</keyword>